<comment type="caution">
    <text evidence="9">The sequence shown here is derived from an EMBL/GenBank/DDBJ whole genome shotgun (WGS) entry which is preliminary data.</text>
</comment>
<dbReference type="Pfam" id="PF02574">
    <property type="entry name" value="S-methyl_trans"/>
    <property type="match status" value="1"/>
</dbReference>
<dbReference type="PANTHER" id="PTHR45833">
    <property type="entry name" value="METHIONINE SYNTHASE"/>
    <property type="match status" value="1"/>
</dbReference>
<reference evidence="9 10" key="1">
    <citation type="submission" date="2020-04" db="EMBL/GenBank/DDBJ databases">
        <title>Perkinsus olseni comparative genomics.</title>
        <authorList>
            <person name="Bogema D.R."/>
        </authorList>
    </citation>
    <scope>NUCLEOTIDE SEQUENCE [LARGE SCALE GENOMIC DNA]</scope>
    <source>
        <strain evidence="9">ATCC PRA-205</strain>
    </source>
</reference>
<keyword evidence="3" id="KW-0808">Transferase</keyword>
<protein>
    <submittedName>
        <fullName evidence="9">Putative methionine synthase</fullName>
    </submittedName>
</protein>
<dbReference type="PROSITE" id="PS50970">
    <property type="entry name" value="HCY"/>
    <property type="match status" value="1"/>
</dbReference>
<dbReference type="GO" id="GO:0046653">
    <property type="term" value="P:tetrahydrofolate metabolic process"/>
    <property type="evidence" value="ECO:0007669"/>
    <property type="project" value="TreeGrafter"/>
</dbReference>
<proteinExistence type="inferred from homology"/>
<feature type="non-terminal residue" evidence="9">
    <location>
        <position position="1"/>
    </location>
</feature>
<dbReference type="GO" id="GO:0008705">
    <property type="term" value="F:methionine synthase activity"/>
    <property type="evidence" value="ECO:0007669"/>
    <property type="project" value="TreeGrafter"/>
</dbReference>
<evidence type="ECO:0000256" key="1">
    <source>
        <dbReference type="ARBA" id="ARBA00010398"/>
    </source>
</evidence>
<sequence>CESLVRDLNYQAAKLAKQACQEVEAETGQRRLVAGAIGPTSRTLSVSPSVEDSSYRNVTWNELVKSYYEQVEALIAGGSDVLLVETIFDTLNAKAALFAIDGYYEDHPQEPRLPTIISATIVDQ</sequence>
<comment type="caution">
    <text evidence="7">Lacks conserved residue(s) required for the propagation of feature annotation.</text>
</comment>
<evidence type="ECO:0000256" key="2">
    <source>
        <dbReference type="ARBA" id="ARBA00022603"/>
    </source>
</evidence>
<dbReference type="InterPro" id="IPR050554">
    <property type="entry name" value="Met_Synthase/Corrinoid"/>
</dbReference>
<dbReference type="InterPro" id="IPR036589">
    <property type="entry name" value="HCY_dom_sf"/>
</dbReference>
<keyword evidence="4" id="KW-0949">S-adenosyl-L-methionine</keyword>
<dbReference type="EMBL" id="JABANM010023527">
    <property type="protein sequence ID" value="KAF4717729.1"/>
    <property type="molecule type" value="Genomic_DNA"/>
</dbReference>
<dbReference type="PANTHER" id="PTHR45833:SF1">
    <property type="entry name" value="METHIONINE SYNTHASE"/>
    <property type="match status" value="1"/>
</dbReference>
<evidence type="ECO:0000256" key="3">
    <source>
        <dbReference type="ARBA" id="ARBA00022679"/>
    </source>
</evidence>
<dbReference type="GO" id="GO:0050667">
    <property type="term" value="P:homocysteine metabolic process"/>
    <property type="evidence" value="ECO:0007669"/>
    <property type="project" value="TreeGrafter"/>
</dbReference>
<keyword evidence="5" id="KW-0479">Metal-binding</keyword>
<dbReference type="GO" id="GO:0032259">
    <property type="term" value="P:methylation"/>
    <property type="evidence" value="ECO:0007669"/>
    <property type="project" value="UniProtKB-KW"/>
</dbReference>
<comment type="similarity">
    <text evidence="1">Belongs to the vitamin-B12 dependent methionine synthase family.</text>
</comment>
<dbReference type="Proteomes" id="UP000574390">
    <property type="component" value="Unassembled WGS sequence"/>
</dbReference>
<organism evidence="9 10">
    <name type="scientific">Perkinsus olseni</name>
    <name type="common">Perkinsus atlanticus</name>
    <dbReference type="NCBI Taxonomy" id="32597"/>
    <lineage>
        <taxon>Eukaryota</taxon>
        <taxon>Sar</taxon>
        <taxon>Alveolata</taxon>
        <taxon>Perkinsozoa</taxon>
        <taxon>Perkinsea</taxon>
        <taxon>Perkinsida</taxon>
        <taxon>Perkinsidae</taxon>
        <taxon>Perkinsus</taxon>
    </lineage>
</organism>
<evidence type="ECO:0000256" key="6">
    <source>
        <dbReference type="ARBA" id="ARBA00023285"/>
    </source>
</evidence>
<dbReference type="GO" id="GO:0005829">
    <property type="term" value="C:cytosol"/>
    <property type="evidence" value="ECO:0007669"/>
    <property type="project" value="TreeGrafter"/>
</dbReference>
<accession>A0A7J6RA46</accession>
<evidence type="ECO:0000256" key="4">
    <source>
        <dbReference type="ARBA" id="ARBA00022691"/>
    </source>
</evidence>
<gene>
    <name evidence="9" type="primary">METR1_2</name>
    <name evidence="9" type="ORF">FOZ62_022124</name>
</gene>
<dbReference type="InterPro" id="IPR003726">
    <property type="entry name" value="HCY_dom"/>
</dbReference>
<evidence type="ECO:0000256" key="7">
    <source>
        <dbReference type="PROSITE-ProRule" id="PRU00333"/>
    </source>
</evidence>
<dbReference type="AlphaFoldDB" id="A0A7J6RA46"/>
<evidence type="ECO:0000256" key="5">
    <source>
        <dbReference type="ARBA" id="ARBA00022723"/>
    </source>
</evidence>
<name>A0A7J6RA46_PEROL</name>
<keyword evidence="2" id="KW-0489">Methyltransferase</keyword>
<evidence type="ECO:0000313" key="9">
    <source>
        <dbReference type="EMBL" id="KAF4717729.1"/>
    </source>
</evidence>
<dbReference type="Gene3D" id="3.20.20.330">
    <property type="entry name" value="Homocysteine-binding-like domain"/>
    <property type="match status" value="1"/>
</dbReference>
<feature type="domain" description="Hcy-binding" evidence="8">
    <location>
        <begin position="1"/>
        <end position="124"/>
    </location>
</feature>
<evidence type="ECO:0000259" key="8">
    <source>
        <dbReference type="PROSITE" id="PS50970"/>
    </source>
</evidence>
<keyword evidence="6" id="KW-0170">Cobalt</keyword>
<dbReference type="SUPFAM" id="SSF82282">
    <property type="entry name" value="Homocysteine S-methyltransferase"/>
    <property type="match status" value="1"/>
</dbReference>
<evidence type="ECO:0000313" key="10">
    <source>
        <dbReference type="Proteomes" id="UP000574390"/>
    </source>
</evidence>
<dbReference type="GO" id="GO:0046872">
    <property type="term" value="F:metal ion binding"/>
    <property type="evidence" value="ECO:0007669"/>
    <property type="project" value="UniProtKB-KW"/>
</dbReference>
<feature type="non-terminal residue" evidence="9">
    <location>
        <position position="124"/>
    </location>
</feature>